<evidence type="ECO:0000313" key="1">
    <source>
        <dbReference type="EMBL" id="KAG8461422.1"/>
    </source>
</evidence>
<name>A0A8J6C462_DIALT</name>
<dbReference type="AlphaFoldDB" id="A0A8J6C462"/>
<reference evidence="1" key="1">
    <citation type="submission" date="2021-05" db="EMBL/GenBank/DDBJ databases">
        <title>The genome of the haptophyte Pavlova lutheri (Diacronema luteri, Pavlovales) - a model for lipid biosynthesis in eukaryotic algae.</title>
        <authorList>
            <person name="Hulatt C.J."/>
            <person name="Posewitz M.C."/>
        </authorList>
    </citation>
    <scope>NUCLEOTIDE SEQUENCE</scope>
    <source>
        <strain evidence="1">NIVA-4/92</strain>
    </source>
</reference>
<evidence type="ECO:0000313" key="2">
    <source>
        <dbReference type="Proteomes" id="UP000751190"/>
    </source>
</evidence>
<dbReference type="EMBL" id="JAGTXO010000026">
    <property type="protein sequence ID" value="KAG8461422.1"/>
    <property type="molecule type" value="Genomic_DNA"/>
</dbReference>
<dbReference type="Proteomes" id="UP000751190">
    <property type="component" value="Unassembled WGS sequence"/>
</dbReference>
<sequence length="171" mass="19534">MRPVSRRARATPATAEAQATEIAAQELKDEARIRYIESENMWRGMIDKELADRLRRQVPVSQVVRVSRPNAAELIAAVRDGRLHDALAYDSDLRERLRAVRERVKAVDEGRGAASVAGHHFLNSNHLASNAHMFNKVRRRLRLPAPDKEQVDYRKADKTSLWCASWELAMR</sequence>
<protein>
    <submittedName>
        <fullName evidence="1">Uncharacterized protein</fullName>
    </submittedName>
</protein>
<organism evidence="1 2">
    <name type="scientific">Diacronema lutheri</name>
    <name type="common">Unicellular marine alga</name>
    <name type="synonym">Monochrysis lutheri</name>
    <dbReference type="NCBI Taxonomy" id="2081491"/>
    <lineage>
        <taxon>Eukaryota</taxon>
        <taxon>Haptista</taxon>
        <taxon>Haptophyta</taxon>
        <taxon>Pavlovophyceae</taxon>
        <taxon>Pavlovales</taxon>
        <taxon>Pavlovaceae</taxon>
        <taxon>Diacronema</taxon>
    </lineage>
</organism>
<comment type="caution">
    <text evidence="1">The sequence shown here is derived from an EMBL/GenBank/DDBJ whole genome shotgun (WGS) entry which is preliminary data.</text>
</comment>
<gene>
    <name evidence="1" type="ORF">KFE25_010609</name>
</gene>
<accession>A0A8J6C462</accession>
<keyword evidence="2" id="KW-1185">Reference proteome</keyword>
<proteinExistence type="predicted"/>